<feature type="transmembrane region" description="Helical" evidence="1">
    <location>
        <begin position="12"/>
        <end position="33"/>
    </location>
</feature>
<evidence type="ECO:0000313" key="4">
    <source>
        <dbReference type="Proteomes" id="UP000187012"/>
    </source>
</evidence>
<dbReference type="RefSeq" id="WP_245841500.1">
    <property type="nucleotide sequence ID" value="NZ_CYGX02000051.1"/>
</dbReference>
<keyword evidence="1" id="KW-0472">Membrane</keyword>
<name>A0A1N7SC28_9BURK</name>
<reference evidence="3 4" key="1">
    <citation type="submission" date="2016-12" db="EMBL/GenBank/DDBJ databases">
        <authorList>
            <person name="Song W.-J."/>
            <person name="Kurnit D.M."/>
        </authorList>
    </citation>
    <scope>NUCLEOTIDE SEQUENCE [LARGE SCALE GENOMIC DNA]</scope>
    <source>
        <strain evidence="3 4">STM7296</strain>
    </source>
</reference>
<evidence type="ECO:0000259" key="2">
    <source>
        <dbReference type="Pfam" id="PF01464"/>
    </source>
</evidence>
<dbReference type="Gene3D" id="1.10.530.10">
    <property type="match status" value="1"/>
</dbReference>
<feature type="domain" description="Transglycosylase SLT" evidence="2">
    <location>
        <begin position="40"/>
        <end position="137"/>
    </location>
</feature>
<proteinExistence type="predicted"/>
<gene>
    <name evidence="3" type="ORF">BN2475_510036</name>
</gene>
<dbReference type="SUPFAM" id="SSF53955">
    <property type="entry name" value="Lysozyme-like"/>
    <property type="match status" value="1"/>
</dbReference>
<dbReference type="STRING" id="1247936.BN2475_510036"/>
<keyword evidence="1" id="KW-1133">Transmembrane helix</keyword>
<sequence length="182" mass="19941">MQDLMRQGKTFSIIGVAVARILSTMLAGFVLAAGTSRADVIDNAAHQYQVNADVLRAIAYYESHLNPHAYHRNLNGTVDIGLMQINSIHLAGLRARMIDANMLIDPQLNANVGASLLRESIDKFGSSWRAVGAYHSHREALSAQYARTVYDIYLAQPWTYAVQGARSSGKEAGVIVRNIDVN</sequence>
<evidence type="ECO:0000256" key="1">
    <source>
        <dbReference type="SAM" id="Phobius"/>
    </source>
</evidence>
<dbReference type="InterPro" id="IPR008258">
    <property type="entry name" value="Transglycosylase_SLT_dom_1"/>
</dbReference>
<keyword evidence="1" id="KW-0812">Transmembrane</keyword>
<evidence type="ECO:0000313" key="3">
    <source>
        <dbReference type="EMBL" id="SIT44958.1"/>
    </source>
</evidence>
<dbReference type="Pfam" id="PF01464">
    <property type="entry name" value="SLT"/>
    <property type="match status" value="1"/>
</dbReference>
<dbReference type="InterPro" id="IPR023346">
    <property type="entry name" value="Lysozyme-like_dom_sf"/>
</dbReference>
<dbReference type="EMBL" id="CYGX02000051">
    <property type="protein sequence ID" value="SIT44958.1"/>
    <property type="molecule type" value="Genomic_DNA"/>
</dbReference>
<organism evidence="3 4">
    <name type="scientific">Paraburkholderia ribeironis</name>
    <dbReference type="NCBI Taxonomy" id="1247936"/>
    <lineage>
        <taxon>Bacteria</taxon>
        <taxon>Pseudomonadati</taxon>
        <taxon>Pseudomonadota</taxon>
        <taxon>Betaproteobacteria</taxon>
        <taxon>Burkholderiales</taxon>
        <taxon>Burkholderiaceae</taxon>
        <taxon>Paraburkholderia</taxon>
    </lineage>
</organism>
<dbReference type="Proteomes" id="UP000187012">
    <property type="component" value="Unassembled WGS sequence"/>
</dbReference>
<protein>
    <submittedName>
        <fullName evidence="3">BapC protein</fullName>
    </submittedName>
</protein>
<accession>A0A1N7SC28</accession>
<dbReference type="AlphaFoldDB" id="A0A1N7SC28"/>
<dbReference type="CDD" id="cd13400">
    <property type="entry name" value="LT_IagB-like"/>
    <property type="match status" value="1"/>
</dbReference>
<keyword evidence="4" id="KW-1185">Reference proteome</keyword>